<feature type="chain" id="PRO_5035747265" evidence="2">
    <location>
        <begin position="23"/>
        <end position="237"/>
    </location>
</feature>
<name>A0A8S9I484_BRACR</name>
<accession>A0A8S9I484</accession>
<proteinExistence type="predicted"/>
<feature type="transmembrane region" description="Helical" evidence="1">
    <location>
        <begin position="65"/>
        <end position="86"/>
    </location>
</feature>
<evidence type="ECO:0000256" key="2">
    <source>
        <dbReference type="SAM" id="SignalP"/>
    </source>
</evidence>
<keyword evidence="1" id="KW-0812">Transmembrane</keyword>
<reference evidence="3" key="1">
    <citation type="submission" date="2019-12" db="EMBL/GenBank/DDBJ databases">
        <title>Genome sequencing and annotation of Brassica cretica.</title>
        <authorList>
            <person name="Studholme D.J."/>
            <person name="Sarris P.F."/>
        </authorList>
    </citation>
    <scope>NUCLEOTIDE SEQUENCE</scope>
    <source>
        <strain evidence="3">PFS-102/07</strain>
        <tissue evidence="3">Leaf</tissue>
    </source>
</reference>
<comment type="caution">
    <text evidence="3">The sequence shown here is derived from an EMBL/GenBank/DDBJ whole genome shotgun (WGS) entry which is preliminary data.</text>
</comment>
<protein>
    <submittedName>
        <fullName evidence="3">Uncharacterized protein</fullName>
    </submittedName>
</protein>
<feature type="signal peptide" evidence="2">
    <location>
        <begin position="1"/>
        <end position="22"/>
    </location>
</feature>
<dbReference type="AlphaFoldDB" id="A0A8S9I484"/>
<keyword evidence="2" id="KW-0732">Signal</keyword>
<keyword evidence="1" id="KW-0472">Membrane</keyword>
<evidence type="ECO:0000256" key="1">
    <source>
        <dbReference type="SAM" id="Phobius"/>
    </source>
</evidence>
<gene>
    <name evidence="3" type="ORF">F2Q70_00017241</name>
</gene>
<keyword evidence="1" id="KW-1133">Transmembrane helix</keyword>
<feature type="transmembrane region" description="Helical" evidence="1">
    <location>
        <begin position="98"/>
        <end position="127"/>
    </location>
</feature>
<organism evidence="3">
    <name type="scientific">Brassica cretica</name>
    <name type="common">Mustard</name>
    <dbReference type="NCBI Taxonomy" id="69181"/>
    <lineage>
        <taxon>Eukaryota</taxon>
        <taxon>Viridiplantae</taxon>
        <taxon>Streptophyta</taxon>
        <taxon>Embryophyta</taxon>
        <taxon>Tracheophyta</taxon>
        <taxon>Spermatophyta</taxon>
        <taxon>Magnoliopsida</taxon>
        <taxon>eudicotyledons</taxon>
        <taxon>Gunneridae</taxon>
        <taxon>Pentapetalae</taxon>
        <taxon>rosids</taxon>
        <taxon>malvids</taxon>
        <taxon>Brassicales</taxon>
        <taxon>Brassicaceae</taxon>
        <taxon>Brassiceae</taxon>
        <taxon>Brassica</taxon>
    </lineage>
</organism>
<sequence length="237" mass="25610">MICNVGWCLIAVLSIFSREVGSVLVVPDLEYKRGGRLGASQVGSVCCIWISLPSGSLVGDGGRYICTVICEGLVFNVGGVQSFLFLPVLGVLHQREHWWLMYSVVVYGSIPFFFAVALPLVVSLSVLPLQWGSHRNAIETGVGSLLRTGRSRSSLMQVLKLGFLMLSPLSLSFCSEARVFDVVPSQPIVLLGSLLDSGSTGNAGNSVLIPSWFPPVENGIDSAYSSLVRRIEPMRYV</sequence>
<evidence type="ECO:0000313" key="3">
    <source>
        <dbReference type="EMBL" id="KAF2564409.1"/>
    </source>
</evidence>
<dbReference type="EMBL" id="QGKY02001250">
    <property type="protein sequence ID" value="KAF2564409.1"/>
    <property type="molecule type" value="Genomic_DNA"/>
</dbReference>
<feature type="transmembrane region" description="Helical" evidence="1">
    <location>
        <begin position="37"/>
        <end position="58"/>
    </location>
</feature>